<reference evidence="2 3" key="1">
    <citation type="submission" date="2017-06" db="EMBL/GenBank/DDBJ databases">
        <title>Genome sequencing of cyanobaciteial culture collection at National Institute for Environmental Studies (NIES).</title>
        <authorList>
            <person name="Hirose Y."/>
            <person name="Shimura Y."/>
            <person name="Fujisawa T."/>
            <person name="Nakamura Y."/>
            <person name="Kawachi M."/>
        </authorList>
    </citation>
    <scope>NUCLEOTIDE SEQUENCE [LARGE SCALE GENOMIC DNA]</scope>
    <source>
        <strain evidence="2 3">NIES-23</strain>
        <plasmid evidence="3">Plasmid Plasmid4 dna</plasmid>
    </source>
</reference>
<proteinExistence type="predicted"/>
<keyword evidence="2" id="KW-0614">Plasmid</keyword>
<evidence type="ECO:0000259" key="1">
    <source>
        <dbReference type="PROSITE" id="PS51186"/>
    </source>
</evidence>
<dbReference type="PROSITE" id="PS51186">
    <property type="entry name" value="GNAT"/>
    <property type="match status" value="1"/>
</dbReference>
<accession>A0A1Z4KX21</accession>
<evidence type="ECO:0000313" key="3">
    <source>
        <dbReference type="Proteomes" id="UP000217507"/>
    </source>
</evidence>
<gene>
    <name evidence="2" type="ORF">NIES23_63780</name>
</gene>
<dbReference type="InterPro" id="IPR051531">
    <property type="entry name" value="N-acetyltransferase"/>
</dbReference>
<feature type="domain" description="N-acetyltransferase" evidence="1">
    <location>
        <begin position="118"/>
        <end position="282"/>
    </location>
</feature>
<dbReference type="InterPro" id="IPR016181">
    <property type="entry name" value="Acyl_CoA_acyltransferase"/>
</dbReference>
<dbReference type="PANTHER" id="PTHR43792">
    <property type="entry name" value="GNAT FAMILY, PUTATIVE (AFU_ORTHOLOGUE AFUA_3G00765)-RELATED-RELATED"/>
    <property type="match status" value="1"/>
</dbReference>
<name>A0A1Z4KX21_ANAVA</name>
<geneLocation type="plasmid" evidence="2">
    <name>plasmid4</name>
</geneLocation>
<organism evidence="2 3">
    <name type="scientific">Trichormus variabilis NIES-23</name>
    <dbReference type="NCBI Taxonomy" id="1973479"/>
    <lineage>
        <taxon>Bacteria</taxon>
        <taxon>Bacillati</taxon>
        <taxon>Cyanobacteriota</taxon>
        <taxon>Cyanophyceae</taxon>
        <taxon>Nostocales</taxon>
        <taxon>Nostocaceae</taxon>
        <taxon>Trichormus</taxon>
    </lineage>
</organism>
<dbReference type="PANTHER" id="PTHR43792:SF1">
    <property type="entry name" value="N-ACETYLTRANSFERASE DOMAIN-CONTAINING PROTEIN"/>
    <property type="match status" value="1"/>
</dbReference>
<dbReference type="Pfam" id="PF13302">
    <property type="entry name" value="Acetyltransf_3"/>
    <property type="match status" value="1"/>
</dbReference>
<dbReference type="Proteomes" id="UP000217507">
    <property type="component" value="Plasmid Plasmid4 dna"/>
</dbReference>
<dbReference type="SUPFAM" id="SSF55729">
    <property type="entry name" value="Acyl-CoA N-acyltransferases (Nat)"/>
    <property type="match status" value="1"/>
</dbReference>
<sequence>MLRMINSFSIDIDRSDSQQHFNSHCLLISEFQQFLEPFKFPFFLDKFLGTLRHHIYKDEGAKSSLENLQVYFQPLNSFFVKIIVKNSEEIISNSYTFTVTDILAFPLNTQALLTTKRLVISLLLPSDEPKIIDFLSDPDVWNMRGQRYSPIENIHFIYQNHSDVERWYKYHFAIQTRTSNEPIGFISFYQFSQPDSVMLSYGLSKTYWGQGIMSEALAYTVPWFVTSQTVREVTAFAEVNNHRSRRLLQKLGLQEYGPLENSKFTANPNNMYQFLVYKMLVPLIH</sequence>
<dbReference type="GO" id="GO:0016747">
    <property type="term" value="F:acyltransferase activity, transferring groups other than amino-acyl groups"/>
    <property type="evidence" value="ECO:0007669"/>
    <property type="project" value="InterPro"/>
</dbReference>
<dbReference type="EMBL" id="AP018220">
    <property type="protein sequence ID" value="BAY73526.1"/>
    <property type="molecule type" value="Genomic_DNA"/>
</dbReference>
<dbReference type="Gene3D" id="3.40.630.30">
    <property type="match status" value="1"/>
</dbReference>
<evidence type="ECO:0000313" key="2">
    <source>
        <dbReference type="EMBL" id="BAY73526.1"/>
    </source>
</evidence>
<dbReference type="AlphaFoldDB" id="A0A1Z4KX21"/>
<protein>
    <recommendedName>
        <fullName evidence="1">N-acetyltransferase domain-containing protein</fullName>
    </recommendedName>
</protein>
<dbReference type="InterPro" id="IPR000182">
    <property type="entry name" value="GNAT_dom"/>
</dbReference>